<sequence>MNERDNPSMKYYLAPMEGLTGYIYRNAYHACYHAMDKYFTPFLSPKANSKLSFRELNDILPEHNQGMYVVPQILTNQAGDFIQTAKELQEYGYSEINLNLGCPSGTVVSKHKGAGFLGRPDSLDRFLDEVCGKMDEMGMEVSVKTRLGLISPDEFTGLLEIYNRYPLKELILHPRVRTDYYKNTPNMPAFRGGFDGSRSPVCYNGDIFTISDYETLCGDYPELDRVMLGRGIISNPGLLDRIAAGRNSGGPGTDKETLKRFHQMIYEGYRQIMSGDRNVLFKMKELWACMIQIFSDNGKYIKRIKKSQRLEEYETAAAAVFRDLDILEGAGFRTY</sequence>
<evidence type="ECO:0000256" key="3">
    <source>
        <dbReference type="ARBA" id="ARBA00022643"/>
    </source>
</evidence>
<comment type="function">
    <text evidence="7">Catalyzes the synthesis of 5,6-dihydrouridine (D), a modified base found in the D-loop of most tRNAs, via the reduction of the C5-C6 double bond in target uridines.</text>
</comment>
<proteinExistence type="inferred from homology"/>
<dbReference type="InterPro" id="IPR001269">
    <property type="entry name" value="DUS_fam"/>
</dbReference>
<dbReference type="EMBL" id="ABCC02000028">
    <property type="protein sequence ID" value="EDP16694.1"/>
    <property type="molecule type" value="Genomic_DNA"/>
</dbReference>
<evidence type="ECO:0000256" key="7">
    <source>
        <dbReference type="PIRNR" id="PIRNR006621"/>
    </source>
</evidence>
<comment type="caution">
    <text evidence="11">The sequence shown here is derived from an EMBL/GenBank/DDBJ whole genome shotgun (WGS) entry which is preliminary data.</text>
</comment>
<dbReference type="Proteomes" id="UP000005396">
    <property type="component" value="Unassembled WGS sequence"/>
</dbReference>
<name>A8RRL3_ENTBW</name>
<accession>A8RRL3</accession>
<keyword evidence="2 7" id="KW-0285">Flavoprotein</keyword>
<feature type="binding site" evidence="9">
    <location>
        <position position="72"/>
    </location>
    <ligand>
        <name>FMN</name>
        <dbReference type="ChEBI" id="CHEBI:58210"/>
    </ligand>
</feature>
<comment type="similarity">
    <text evidence="7">Belongs to the dus family.</text>
</comment>
<evidence type="ECO:0000313" key="11">
    <source>
        <dbReference type="EMBL" id="EDP16694.1"/>
    </source>
</evidence>
<organism evidence="11 12">
    <name type="scientific">Enterocloster bolteae (strain ATCC BAA-613 / DSM 15670 / CCUG 46953 / JCM 12243 / WAL 16351)</name>
    <name type="common">Clostridium bolteae</name>
    <dbReference type="NCBI Taxonomy" id="411902"/>
    <lineage>
        <taxon>Bacteria</taxon>
        <taxon>Bacillati</taxon>
        <taxon>Bacillota</taxon>
        <taxon>Clostridia</taxon>
        <taxon>Lachnospirales</taxon>
        <taxon>Lachnospiraceae</taxon>
        <taxon>Enterocloster</taxon>
    </lineage>
</organism>
<dbReference type="GO" id="GO:0050660">
    <property type="term" value="F:flavin adenine dinucleotide binding"/>
    <property type="evidence" value="ECO:0007669"/>
    <property type="project" value="InterPro"/>
</dbReference>
<dbReference type="PANTHER" id="PTHR45846">
    <property type="entry name" value="TRNA-DIHYDROURIDINE(47) SYNTHASE [NAD(P)(+)]-LIKE"/>
    <property type="match status" value="1"/>
</dbReference>
<protein>
    <recommendedName>
        <fullName evidence="7">tRNA-dihydrouridine synthase</fullName>
        <ecNumber evidence="7">1.3.1.-</ecNumber>
    </recommendedName>
</protein>
<comment type="cofactor">
    <cofactor evidence="1 7 9">
        <name>FMN</name>
        <dbReference type="ChEBI" id="CHEBI:58210"/>
    </cofactor>
</comment>
<dbReference type="AlphaFoldDB" id="A8RRL3"/>
<dbReference type="InterPro" id="IPR035587">
    <property type="entry name" value="DUS-like_FMN-bd"/>
</dbReference>
<evidence type="ECO:0000256" key="4">
    <source>
        <dbReference type="ARBA" id="ARBA00022694"/>
    </source>
</evidence>
<dbReference type="PIRSF" id="PIRSF006621">
    <property type="entry name" value="Dus"/>
    <property type="match status" value="1"/>
</dbReference>
<evidence type="ECO:0000256" key="8">
    <source>
        <dbReference type="PIRSR" id="PIRSR006621-1"/>
    </source>
</evidence>
<dbReference type="CDD" id="cd02801">
    <property type="entry name" value="DUS_like_FMN"/>
    <property type="match status" value="1"/>
</dbReference>
<dbReference type="SUPFAM" id="SSF51395">
    <property type="entry name" value="FMN-linked oxidoreductases"/>
    <property type="match status" value="1"/>
</dbReference>
<dbReference type="Gene3D" id="3.20.20.70">
    <property type="entry name" value="Aldolase class I"/>
    <property type="match status" value="1"/>
</dbReference>
<evidence type="ECO:0000256" key="9">
    <source>
        <dbReference type="PIRSR" id="PIRSR006621-2"/>
    </source>
</evidence>
<feature type="binding site" evidence="9">
    <location>
        <begin position="229"/>
        <end position="230"/>
    </location>
    <ligand>
        <name>FMN</name>
        <dbReference type="ChEBI" id="CHEBI:58210"/>
    </ligand>
</feature>
<reference evidence="11 12" key="2">
    <citation type="submission" date="2007-09" db="EMBL/GenBank/DDBJ databases">
        <title>Draft genome sequence of Clostridium bolteae (ATCC BAA-613).</title>
        <authorList>
            <person name="Sudarsanam P."/>
            <person name="Ley R."/>
            <person name="Guruge J."/>
            <person name="Turnbaugh P.J."/>
            <person name="Mahowald M."/>
            <person name="Liep D."/>
            <person name="Gordon J."/>
        </authorList>
    </citation>
    <scope>NUCLEOTIDE SEQUENCE [LARGE SCALE GENOMIC DNA]</scope>
    <source>
        <strain evidence="12">ATCC BAA-613 / DSM 15670 / CCUG 46953 / JCM 12243 / WAL 16351</strain>
    </source>
</reference>
<dbReference type="HOGENOM" id="CLU_013299_6_0_9"/>
<dbReference type="Pfam" id="PF01207">
    <property type="entry name" value="Dus"/>
    <property type="match status" value="1"/>
</dbReference>
<keyword evidence="4 7" id="KW-0819">tRNA processing</keyword>
<gene>
    <name evidence="11" type="ORF">CLOBOL_03028</name>
</gene>
<keyword evidence="6 7" id="KW-0560">Oxidoreductase</keyword>
<feature type="active site" description="Proton donor" evidence="8">
    <location>
        <position position="102"/>
    </location>
</feature>
<evidence type="ECO:0000256" key="5">
    <source>
        <dbReference type="ARBA" id="ARBA00022857"/>
    </source>
</evidence>
<dbReference type="GO" id="GO:0003723">
    <property type="term" value="F:RNA binding"/>
    <property type="evidence" value="ECO:0007669"/>
    <property type="project" value="TreeGrafter"/>
</dbReference>
<feature type="domain" description="DUS-like FMN-binding" evidence="10">
    <location>
        <begin position="13"/>
        <end position="272"/>
    </location>
</feature>
<feature type="binding site" evidence="9">
    <location>
        <position position="144"/>
    </location>
    <ligand>
        <name>FMN</name>
        <dbReference type="ChEBI" id="CHEBI:58210"/>
    </ligand>
</feature>
<evidence type="ECO:0000256" key="6">
    <source>
        <dbReference type="ARBA" id="ARBA00023002"/>
    </source>
</evidence>
<feature type="binding site" evidence="9">
    <location>
        <position position="173"/>
    </location>
    <ligand>
        <name>FMN</name>
        <dbReference type="ChEBI" id="CHEBI:58210"/>
    </ligand>
</feature>
<dbReference type="PaxDb" id="411902-CLOBOL_03028"/>
<evidence type="ECO:0000256" key="1">
    <source>
        <dbReference type="ARBA" id="ARBA00001917"/>
    </source>
</evidence>
<evidence type="ECO:0000259" key="10">
    <source>
        <dbReference type="Pfam" id="PF01207"/>
    </source>
</evidence>
<keyword evidence="3 7" id="KW-0288">FMN</keyword>
<evidence type="ECO:0000256" key="2">
    <source>
        <dbReference type="ARBA" id="ARBA00022630"/>
    </source>
</evidence>
<dbReference type="GO" id="GO:0017150">
    <property type="term" value="F:tRNA dihydrouridine synthase activity"/>
    <property type="evidence" value="ECO:0007669"/>
    <property type="project" value="InterPro"/>
</dbReference>
<dbReference type="EC" id="1.3.1.-" evidence="7"/>
<dbReference type="InterPro" id="IPR013785">
    <property type="entry name" value="Aldolase_TIM"/>
</dbReference>
<reference evidence="11 12" key="1">
    <citation type="submission" date="2007-08" db="EMBL/GenBank/DDBJ databases">
        <authorList>
            <person name="Fulton L."/>
            <person name="Clifton S."/>
            <person name="Fulton B."/>
            <person name="Xu J."/>
            <person name="Minx P."/>
            <person name="Pepin K.H."/>
            <person name="Johnson M."/>
            <person name="Thiruvilangam P."/>
            <person name="Bhonagiri V."/>
            <person name="Nash W.E."/>
            <person name="Mardis E.R."/>
            <person name="Wilson R.K."/>
        </authorList>
    </citation>
    <scope>NUCLEOTIDE SEQUENCE [LARGE SCALE GENOMIC DNA]</scope>
    <source>
        <strain evidence="12">ATCC BAA-613 / DSM 15670 / CCUG 46953 / JCM 12243 / WAL 16351</strain>
    </source>
</reference>
<evidence type="ECO:0000313" key="12">
    <source>
        <dbReference type="Proteomes" id="UP000005396"/>
    </source>
</evidence>
<dbReference type="InterPro" id="IPR018517">
    <property type="entry name" value="tRNA_hU_synthase_CS"/>
</dbReference>
<keyword evidence="5" id="KW-0521">NADP</keyword>
<dbReference type="eggNOG" id="COG0042">
    <property type="taxonomic scope" value="Bacteria"/>
</dbReference>
<dbReference type="PANTHER" id="PTHR45846:SF1">
    <property type="entry name" value="TRNA-DIHYDROURIDINE(47) SYNTHASE [NAD(P)(+)]-LIKE"/>
    <property type="match status" value="1"/>
</dbReference>
<keyword evidence="9" id="KW-0547">Nucleotide-binding</keyword>
<dbReference type="PROSITE" id="PS01136">
    <property type="entry name" value="UPF0034"/>
    <property type="match status" value="1"/>
</dbReference>